<dbReference type="GO" id="GO:0016787">
    <property type="term" value="F:hydrolase activity"/>
    <property type="evidence" value="ECO:0007669"/>
    <property type="project" value="InterPro"/>
</dbReference>
<dbReference type="InterPro" id="IPR029058">
    <property type="entry name" value="AB_hydrolase_fold"/>
</dbReference>
<keyword evidence="3" id="KW-1185">Reference proteome</keyword>
<organism evidence="2 3">
    <name type="scientific">Xylaria flabelliformis</name>
    <dbReference type="NCBI Taxonomy" id="2512241"/>
    <lineage>
        <taxon>Eukaryota</taxon>
        <taxon>Fungi</taxon>
        <taxon>Dikarya</taxon>
        <taxon>Ascomycota</taxon>
        <taxon>Pezizomycotina</taxon>
        <taxon>Sordariomycetes</taxon>
        <taxon>Xylariomycetidae</taxon>
        <taxon>Xylariales</taxon>
        <taxon>Xylariaceae</taxon>
        <taxon>Xylaria</taxon>
    </lineage>
</organism>
<dbReference type="STRING" id="2512241.A0A553HW46"/>
<dbReference type="Proteomes" id="UP000319160">
    <property type="component" value="Unassembled WGS sequence"/>
</dbReference>
<reference evidence="3" key="1">
    <citation type="submission" date="2019-06" db="EMBL/GenBank/DDBJ databases">
        <title>Draft genome sequence of the griseofulvin-producing fungus Xylaria cubensis strain G536.</title>
        <authorList>
            <person name="Mead M.E."/>
            <person name="Raja H.A."/>
            <person name="Steenwyk J.L."/>
            <person name="Knowles S.L."/>
            <person name="Oberlies N.H."/>
            <person name="Rokas A."/>
        </authorList>
    </citation>
    <scope>NUCLEOTIDE SEQUENCE [LARGE SCALE GENOMIC DNA]</scope>
    <source>
        <strain evidence="3">G536</strain>
    </source>
</reference>
<accession>A0A553HW46</accession>
<dbReference type="AlphaFoldDB" id="A0A553HW46"/>
<dbReference type="PANTHER" id="PTHR47668:SF1">
    <property type="entry name" value="DIENELACTONE HYDROLASE DOMAIN-CONTAINING PROTEIN-RELATED"/>
    <property type="match status" value="1"/>
</dbReference>
<dbReference type="OrthoDB" id="2147163at2759"/>
<dbReference type="SUPFAM" id="SSF53474">
    <property type="entry name" value="alpha/beta-Hydrolases"/>
    <property type="match status" value="1"/>
</dbReference>
<sequence>MSTMPATHGHNVTGSTDALKGLVSVFDIFGYADQTIQGADILAIGDSQQKYQVFMPDWFDGHSCPVEWYPPDTEEKQKNLGEWFAKNSPVDVATTLVDYFKALQAASPSIQSWGIIGYCWGGKVVELVTSQALSNPFHIAAACHPAMVDPSGSDKILVPYALLASMEELPDTIKDFERRLKVPHHVETFSDQVHGFMAARADLSDPHVKAEYTRGYKVLLDFLRKQWP</sequence>
<dbReference type="Pfam" id="PF01738">
    <property type="entry name" value="DLH"/>
    <property type="match status" value="1"/>
</dbReference>
<evidence type="ECO:0000259" key="1">
    <source>
        <dbReference type="Pfam" id="PF01738"/>
    </source>
</evidence>
<dbReference type="InterPro" id="IPR002925">
    <property type="entry name" value="Dienelactn_hydro"/>
</dbReference>
<feature type="domain" description="Dienelactone hydrolase" evidence="1">
    <location>
        <begin position="16"/>
        <end position="224"/>
    </location>
</feature>
<comment type="caution">
    <text evidence="2">The sequence shown here is derived from an EMBL/GenBank/DDBJ whole genome shotgun (WGS) entry which is preliminary data.</text>
</comment>
<evidence type="ECO:0000313" key="2">
    <source>
        <dbReference type="EMBL" id="TRX92181.1"/>
    </source>
</evidence>
<dbReference type="PANTHER" id="PTHR47668">
    <property type="entry name" value="DIENELACTONE HYDROLASE FAMILY PROTEIN (AFU_ORTHOLOGUE AFUA_6G01940)"/>
    <property type="match status" value="1"/>
</dbReference>
<dbReference type="EMBL" id="VFLP01000039">
    <property type="protein sequence ID" value="TRX92181.1"/>
    <property type="molecule type" value="Genomic_DNA"/>
</dbReference>
<gene>
    <name evidence="2" type="ORF">FHL15_007048</name>
</gene>
<name>A0A553HW46_9PEZI</name>
<proteinExistence type="predicted"/>
<protein>
    <recommendedName>
        <fullName evidence="1">Dienelactone hydrolase domain-containing protein</fullName>
    </recommendedName>
</protein>
<dbReference type="Gene3D" id="3.40.50.1820">
    <property type="entry name" value="alpha/beta hydrolase"/>
    <property type="match status" value="1"/>
</dbReference>
<evidence type="ECO:0000313" key="3">
    <source>
        <dbReference type="Proteomes" id="UP000319160"/>
    </source>
</evidence>